<dbReference type="Pfam" id="PF00271">
    <property type="entry name" value="Helicase_C"/>
    <property type="match status" value="1"/>
</dbReference>
<protein>
    <submittedName>
        <fullName evidence="11">F/Y-rich N-terminus family protein</fullName>
    </submittedName>
</protein>
<dbReference type="Pfam" id="PF00385">
    <property type="entry name" value="Chromo"/>
    <property type="match status" value="2"/>
</dbReference>
<dbReference type="SMART" id="SM00298">
    <property type="entry name" value="CHROMO"/>
    <property type="match status" value="2"/>
</dbReference>
<evidence type="ECO:0000259" key="10">
    <source>
        <dbReference type="PROSITE" id="PS51194"/>
    </source>
</evidence>
<dbReference type="Pfam" id="PF00176">
    <property type="entry name" value="SNF2-rel_dom"/>
    <property type="match status" value="1"/>
</dbReference>
<dbReference type="PROSITE" id="PS51192">
    <property type="entry name" value="HELICASE_ATP_BIND_1"/>
    <property type="match status" value="1"/>
</dbReference>
<feature type="compositionally biased region" description="Low complexity" evidence="7">
    <location>
        <begin position="57"/>
        <end position="72"/>
    </location>
</feature>
<accession>A2F9K3</accession>
<dbReference type="PANTHER" id="PTHR45623">
    <property type="entry name" value="CHROMODOMAIN-HELICASE-DNA-BINDING PROTEIN 3-RELATED-RELATED"/>
    <property type="match status" value="1"/>
</dbReference>
<dbReference type="PROSITE" id="PS50013">
    <property type="entry name" value="CHROMO_2"/>
    <property type="match status" value="1"/>
</dbReference>
<dbReference type="PROSITE" id="PS51194">
    <property type="entry name" value="HELICASE_CTER"/>
    <property type="match status" value="1"/>
</dbReference>
<dbReference type="SMR" id="A2F9K3"/>
<keyword evidence="3" id="KW-0547">Nucleotide-binding</keyword>
<dbReference type="SUPFAM" id="SSF54160">
    <property type="entry name" value="Chromo domain-like"/>
    <property type="match status" value="2"/>
</dbReference>
<dbReference type="InterPro" id="IPR014001">
    <property type="entry name" value="Helicase_ATP-bd"/>
</dbReference>
<evidence type="ECO:0000256" key="6">
    <source>
        <dbReference type="ARBA" id="ARBA00023242"/>
    </source>
</evidence>
<dbReference type="Gene3D" id="3.30.160.360">
    <property type="match status" value="1"/>
</dbReference>
<evidence type="ECO:0000256" key="1">
    <source>
        <dbReference type="ARBA" id="ARBA00004123"/>
    </source>
</evidence>
<dbReference type="InterPro" id="IPR003889">
    <property type="entry name" value="FYrich_C"/>
</dbReference>
<dbReference type="InterPro" id="IPR000953">
    <property type="entry name" value="Chromo/chromo_shadow_dom"/>
</dbReference>
<evidence type="ECO:0000259" key="9">
    <source>
        <dbReference type="PROSITE" id="PS51192"/>
    </source>
</evidence>
<dbReference type="GO" id="GO:0140658">
    <property type="term" value="F:ATP-dependent chromatin remodeler activity"/>
    <property type="evidence" value="ECO:0000318"/>
    <property type="project" value="GO_Central"/>
</dbReference>
<dbReference type="RefSeq" id="XP_001311362.1">
    <property type="nucleotide sequence ID" value="XM_001311361.1"/>
</dbReference>
<dbReference type="SMART" id="SM00541">
    <property type="entry name" value="FYRN"/>
    <property type="match status" value="1"/>
</dbReference>
<dbReference type="InterPro" id="IPR001650">
    <property type="entry name" value="Helicase_C-like"/>
</dbReference>
<comment type="subcellular location">
    <subcellularLocation>
        <location evidence="1">Nucleus</location>
    </subcellularLocation>
</comment>
<dbReference type="GO" id="GO:0003677">
    <property type="term" value="F:DNA binding"/>
    <property type="evidence" value="ECO:0000318"/>
    <property type="project" value="GO_Central"/>
</dbReference>
<dbReference type="Gene3D" id="3.40.50.300">
    <property type="entry name" value="P-loop containing nucleotide triphosphate hydrolases"/>
    <property type="match status" value="1"/>
</dbReference>
<evidence type="ECO:0000313" key="11">
    <source>
        <dbReference type="EMBL" id="EAX98432.1"/>
    </source>
</evidence>
<dbReference type="KEGG" id="tva:4756229"/>
<dbReference type="Proteomes" id="UP000001542">
    <property type="component" value="Unassembled WGS sequence"/>
</dbReference>
<evidence type="ECO:0000256" key="3">
    <source>
        <dbReference type="ARBA" id="ARBA00022741"/>
    </source>
</evidence>
<dbReference type="Pfam" id="PF05965">
    <property type="entry name" value="FYRC"/>
    <property type="match status" value="1"/>
</dbReference>
<dbReference type="Gene3D" id="2.40.50.40">
    <property type="match status" value="2"/>
</dbReference>
<dbReference type="GO" id="GO:0042393">
    <property type="term" value="F:histone binding"/>
    <property type="evidence" value="ECO:0000318"/>
    <property type="project" value="GO_Central"/>
</dbReference>
<dbReference type="Pfam" id="PF05964">
    <property type="entry name" value="FYRN"/>
    <property type="match status" value="1"/>
</dbReference>
<dbReference type="InterPro" id="IPR023780">
    <property type="entry name" value="Chromo_domain"/>
</dbReference>
<dbReference type="VEuPathDB" id="TrichDB:TVAG_264810"/>
<feature type="compositionally biased region" description="Acidic residues" evidence="7">
    <location>
        <begin position="1"/>
        <end position="12"/>
    </location>
</feature>
<proteinExistence type="predicted"/>
<feature type="domain" description="Helicase C-terminal" evidence="10">
    <location>
        <begin position="570"/>
        <end position="721"/>
    </location>
</feature>
<evidence type="ECO:0000313" key="12">
    <source>
        <dbReference type="Proteomes" id="UP000001542"/>
    </source>
</evidence>
<dbReference type="InterPro" id="IPR027417">
    <property type="entry name" value="P-loop_NTPase"/>
</dbReference>
<dbReference type="VEuPathDB" id="TrichDB:TVAGG3_0276850"/>
<dbReference type="GO" id="GO:0003682">
    <property type="term" value="F:chromatin binding"/>
    <property type="evidence" value="ECO:0000318"/>
    <property type="project" value="GO_Central"/>
</dbReference>
<dbReference type="GO" id="GO:0005524">
    <property type="term" value="F:ATP binding"/>
    <property type="evidence" value="ECO:0007669"/>
    <property type="project" value="UniProtKB-KW"/>
</dbReference>
<keyword evidence="5" id="KW-0067">ATP-binding</keyword>
<name>A2F9K3_TRIV3</name>
<reference evidence="11" key="1">
    <citation type="submission" date="2006-10" db="EMBL/GenBank/DDBJ databases">
        <authorList>
            <person name="Amadeo P."/>
            <person name="Zhao Q."/>
            <person name="Wortman J."/>
            <person name="Fraser-Liggett C."/>
            <person name="Carlton J."/>
        </authorList>
    </citation>
    <scope>NUCLEOTIDE SEQUENCE</scope>
    <source>
        <strain evidence="11">G3</strain>
    </source>
</reference>
<dbReference type="SUPFAM" id="SSF52540">
    <property type="entry name" value="P-loop containing nucleoside triphosphate hydrolases"/>
    <property type="match status" value="2"/>
</dbReference>
<feature type="region of interest" description="Disordered" evidence="7">
    <location>
        <begin position="1"/>
        <end position="80"/>
    </location>
</feature>
<dbReference type="SMART" id="SM00487">
    <property type="entry name" value="DEXDc"/>
    <property type="match status" value="1"/>
</dbReference>
<dbReference type="SMART" id="SM00490">
    <property type="entry name" value="HELICc"/>
    <property type="match status" value="1"/>
</dbReference>
<dbReference type="PANTHER" id="PTHR45623:SF14">
    <property type="entry name" value="CHROMODOMAIN-HELICASE-DNA-BINDING PROTEIN 1"/>
    <property type="match status" value="1"/>
</dbReference>
<organism evidence="11 12">
    <name type="scientific">Trichomonas vaginalis (strain ATCC PRA-98 / G3)</name>
    <dbReference type="NCBI Taxonomy" id="412133"/>
    <lineage>
        <taxon>Eukaryota</taxon>
        <taxon>Metamonada</taxon>
        <taxon>Parabasalia</taxon>
        <taxon>Trichomonadida</taxon>
        <taxon>Trichomonadidae</taxon>
        <taxon>Trichomonas</taxon>
    </lineage>
</organism>
<dbReference type="eggNOG" id="KOG4443">
    <property type="taxonomic scope" value="Eukaryota"/>
</dbReference>
<dbReference type="PROSITE" id="PS51542">
    <property type="entry name" value="FYRN"/>
    <property type="match status" value="1"/>
</dbReference>
<keyword evidence="2" id="KW-0677">Repeat</keyword>
<dbReference type="InterPro" id="IPR000330">
    <property type="entry name" value="SNF2_N"/>
</dbReference>
<feature type="compositionally biased region" description="Acidic residues" evidence="7">
    <location>
        <begin position="831"/>
        <end position="850"/>
    </location>
</feature>
<dbReference type="InParanoid" id="A2F9K3"/>
<sequence length="1639" mass="189460">MTESDNNSENELDSPNTKSVPAKIKRTGNRNRNKNGNNSSSDQNAAKSNGYSEEASDYYSDNPYYYSDDVSSGNQSSMSKGNPIESLYNERGEFIAIREKKIDKILSHRYEQDKSVSFLVKYVGKAYKHSEWIHEPKDINNQNKIKKYFARNPLNPPSQPYYPPKYDIPEKILAHRTVDGKSEYLVLWTDLDREDATWEDENSLDCKDLISEYNTPPPADECQNRPKGPLSDFKPVSVAPKSKSGKVLYKYQLDGLNFLIHSWFKNNNAIIADEMGLGKTAQVSTFLDFLNKSQKIFGPFLIVVPLSTLDHWYRELTDWTDLKVLILRGTKIERQLIFENELYYEGTEIPRFQIMLTTGEIALKSKTVFEQFEWQVLVFDEAHRLKSHTSKLLLAVKEFKSQYKVLMTGTPLQNNIGELFTLLNFIDPQLFDDRTKFSESFADLSEKKQIVELKELIEPFMLRRLKGDVEKKLIPLEEIIIECGMTKSQREYYRAVFTKNQEFLTRCEKRRLANLNNISMELRKVCNHPYLITGAEDAILIEKMQQLGLKERTNEFELETLIRTSGKLILVDKLLANLKKEGHRVLIFSQMTKMLDLLQDMLTYRNYKYRRIDGTVRGKDRQASIDDFQEQEDIFVFLLCTRAGGVGINLTSADRCIIYDSDWNPQNDIQATARCHRIGQTKEVKMYRLITKNSYERSMFDTASKKLGLDKAILENDTEHKDAKELEKMIKIGAYHAFEDDENANEINEDEDINAIIERSEKHIHDPSSGQSFSKIQFNITEKEEDTKIFDDPNFWKKYLGETPEQNPETDIMPERRLKKTQSTDFVDMTSDSDNEEESNESYETDNSDVDDNHEPVNKKVFGAWTRKVTSAFIVFLTKFGFSRSPEFLQEYQLEMRSGEIMSVAKIFCKWMIKSLNAENVTFPAVERFIKDKIDNFELGFDRYKNDSLLQTVTHNAKNRLTKIQTAEYVYQLCSTASGLDDICCPDIKPTVNEKWSVHDDRILLKLTWELGLGEVTNEQIINIRKSLNRESREDEIVNTYDLTERVRQIIQRIMTMFNNFKSRQSGYNLTFNNTTAKRSLEQLNIQEHRRIIELLEDIGIVNRNLFFERLGPVKNPEDHYKYAERIVHECKALMDLQEVNQEAYPERLCVSAAKTIFITDRIMAEIQICLAENKLTTERREVSRIIFENGFQLAITNPIVQKFMMPQKFCVETLHALMMKALSLDHILQARENTTSMHVFVNHLENSEPKEIQSEENIQTVVKEGHQRKAKSAAARKVLREELQKQKQLKIKTKTDENEKEDDNLFDESGKPRLPMHIGTCLVIVNLGEIVYDRDGYHNERYAYPVGFLSEHLFSSPTDPKKRVWYQSMILDGGERPIFRVRVKDDPDTFYDGNVPSNPWLNAIRVVENRKRQLGLNCCKNISVSGPGYFGLSAPQVMKMILKLPNIEKLKKLNRADPNEVDLPRKAHVKTSEPKMKINKNSKLSPSIQNALHKMNLDNRRAPSPPSTPPPPPPRPTPAQVSQTVKNQQKPKRTYTHRKPRQIQTSSHLDSDDAEVIGSIIVDNEFEPSAVMTPENSSSESESDKEFKDPVIERQISTVQGLKSDFSKLIKSHLSSEIHITLPSDVSNILEVLDNCSF</sequence>
<dbReference type="Gene3D" id="3.40.50.10810">
    <property type="entry name" value="Tandem AAA-ATPase domain"/>
    <property type="match status" value="1"/>
</dbReference>
<evidence type="ECO:0000256" key="4">
    <source>
        <dbReference type="ARBA" id="ARBA00022801"/>
    </source>
</evidence>
<evidence type="ECO:0000259" key="8">
    <source>
        <dbReference type="PROSITE" id="PS50013"/>
    </source>
</evidence>
<dbReference type="STRING" id="5722.A2F9K3"/>
<feature type="domain" description="Helicase ATP-binding" evidence="9">
    <location>
        <begin position="260"/>
        <end position="429"/>
    </location>
</feature>
<evidence type="ECO:0000256" key="2">
    <source>
        <dbReference type="ARBA" id="ARBA00022737"/>
    </source>
</evidence>
<feature type="region of interest" description="Disordered" evidence="7">
    <location>
        <begin position="799"/>
        <end position="855"/>
    </location>
</feature>
<dbReference type="GO" id="GO:0016887">
    <property type="term" value="F:ATP hydrolysis activity"/>
    <property type="evidence" value="ECO:0000318"/>
    <property type="project" value="GO_Central"/>
</dbReference>
<feature type="compositionally biased region" description="Polar residues" evidence="7">
    <location>
        <begin position="1480"/>
        <end position="1491"/>
    </location>
</feature>
<dbReference type="InterPro" id="IPR016197">
    <property type="entry name" value="Chromo-like_dom_sf"/>
</dbReference>
<dbReference type="InterPro" id="IPR003888">
    <property type="entry name" value="FYrich_N"/>
</dbReference>
<keyword evidence="4" id="KW-0378">Hydrolase</keyword>
<dbReference type="InterPro" id="IPR038718">
    <property type="entry name" value="SNF2-like_sf"/>
</dbReference>
<dbReference type="GO" id="GO:0000785">
    <property type="term" value="C:chromatin"/>
    <property type="evidence" value="ECO:0000318"/>
    <property type="project" value="GO_Central"/>
</dbReference>
<dbReference type="InterPro" id="IPR049730">
    <property type="entry name" value="SNF2/RAD54-like_C"/>
</dbReference>
<dbReference type="PROSITE" id="PS51543">
    <property type="entry name" value="FYRC"/>
    <property type="match status" value="1"/>
</dbReference>
<feature type="compositionally biased region" description="Basic and acidic residues" evidence="7">
    <location>
        <begin position="1459"/>
        <end position="1477"/>
    </location>
</feature>
<feature type="region of interest" description="Disordered" evidence="7">
    <location>
        <begin position="1459"/>
        <end position="1555"/>
    </location>
</feature>
<dbReference type="GO" id="GO:0005634">
    <property type="term" value="C:nucleus"/>
    <property type="evidence" value="ECO:0000318"/>
    <property type="project" value="GO_Central"/>
</dbReference>
<dbReference type="eggNOG" id="KOG0384">
    <property type="taxonomic scope" value="Eukaryota"/>
</dbReference>
<keyword evidence="6" id="KW-0539">Nucleus</keyword>
<dbReference type="FunCoup" id="A2F9K3">
    <property type="interactions" value="492"/>
</dbReference>
<dbReference type="EMBL" id="DS113676">
    <property type="protein sequence ID" value="EAX98432.1"/>
    <property type="molecule type" value="Genomic_DNA"/>
</dbReference>
<dbReference type="CDD" id="cd18793">
    <property type="entry name" value="SF2_C_SNF"/>
    <property type="match status" value="1"/>
</dbReference>
<keyword evidence="12" id="KW-1185">Reference proteome</keyword>
<gene>
    <name evidence="11" type="ORF">TVAG_264810</name>
</gene>
<feature type="compositionally biased region" description="Basic residues" evidence="7">
    <location>
        <begin position="1530"/>
        <end position="1542"/>
    </location>
</feature>
<evidence type="ECO:0000256" key="5">
    <source>
        <dbReference type="ARBA" id="ARBA00022840"/>
    </source>
</evidence>
<feature type="domain" description="Chromo" evidence="8">
    <location>
        <begin position="167"/>
        <end position="213"/>
    </location>
</feature>
<feature type="compositionally biased region" description="Basic residues" evidence="7">
    <location>
        <begin position="23"/>
        <end position="33"/>
    </location>
</feature>
<feature type="compositionally biased region" description="Polar residues" evidence="7">
    <location>
        <begin position="42"/>
        <end position="51"/>
    </location>
</feature>
<dbReference type="GO" id="GO:0034728">
    <property type="term" value="P:nucleosome organization"/>
    <property type="evidence" value="ECO:0000318"/>
    <property type="project" value="GO_Central"/>
</dbReference>
<reference evidence="11" key="2">
    <citation type="journal article" date="2007" name="Science">
        <title>Draft genome sequence of the sexually transmitted pathogen Trichomonas vaginalis.</title>
        <authorList>
            <person name="Carlton J.M."/>
            <person name="Hirt R.P."/>
            <person name="Silva J.C."/>
            <person name="Delcher A.L."/>
            <person name="Schatz M."/>
            <person name="Zhao Q."/>
            <person name="Wortman J.R."/>
            <person name="Bidwell S.L."/>
            <person name="Alsmark U.C.M."/>
            <person name="Besteiro S."/>
            <person name="Sicheritz-Ponten T."/>
            <person name="Noel C.J."/>
            <person name="Dacks J.B."/>
            <person name="Foster P.G."/>
            <person name="Simillion C."/>
            <person name="Van de Peer Y."/>
            <person name="Miranda-Saavedra D."/>
            <person name="Barton G.J."/>
            <person name="Westrop G.D."/>
            <person name="Mueller S."/>
            <person name="Dessi D."/>
            <person name="Fiori P.L."/>
            <person name="Ren Q."/>
            <person name="Paulsen I."/>
            <person name="Zhang H."/>
            <person name="Bastida-Corcuera F.D."/>
            <person name="Simoes-Barbosa A."/>
            <person name="Brown M.T."/>
            <person name="Hayes R.D."/>
            <person name="Mukherjee M."/>
            <person name="Okumura C.Y."/>
            <person name="Schneider R."/>
            <person name="Smith A.J."/>
            <person name="Vanacova S."/>
            <person name="Villalvazo M."/>
            <person name="Haas B.J."/>
            <person name="Pertea M."/>
            <person name="Feldblyum T.V."/>
            <person name="Utterback T.R."/>
            <person name="Shu C.L."/>
            <person name="Osoegawa K."/>
            <person name="de Jong P.J."/>
            <person name="Hrdy I."/>
            <person name="Horvathova L."/>
            <person name="Zubacova Z."/>
            <person name="Dolezal P."/>
            <person name="Malik S.B."/>
            <person name="Logsdon J.M. Jr."/>
            <person name="Henze K."/>
            <person name="Gupta A."/>
            <person name="Wang C.C."/>
            <person name="Dunne R.L."/>
            <person name="Upcroft J.A."/>
            <person name="Upcroft P."/>
            <person name="White O."/>
            <person name="Salzberg S.L."/>
            <person name="Tang P."/>
            <person name="Chiu C.-H."/>
            <person name="Lee Y.-S."/>
            <person name="Embley T.M."/>
            <person name="Coombs G.H."/>
            <person name="Mottram J.C."/>
            <person name="Tachezy J."/>
            <person name="Fraser-Liggett C.M."/>
            <person name="Johnson P.J."/>
        </authorList>
    </citation>
    <scope>NUCLEOTIDE SEQUENCE [LARGE SCALE GENOMIC DNA]</scope>
    <source>
        <strain evidence="11">G3</strain>
    </source>
</reference>
<evidence type="ECO:0000256" key="7">
    <source>
        <dbReference type="SAM" id="MobiDB-lite"/>
    </source>
</evidence>
<feature type="compositionally biased region" description="Pro residues" evidence="7">
    <location>
        <begin position="1504"/>
        <end position="1518"/>
    </location>
</feature>
<dbReference type="OrthoDB" id="5857104at2759"/>